<dbReference type="InterPro" id="IPR016024">
    <property type="entry name" value="ARM-type_fold"/>
</dbReference>
<accession>A0A9N9CAZ6</accession>
<dbReference type="InterPro" id="IPR002554">
    <property type="entry name" value="PP2A_B56"/>
</dbReference>
<dbReference type="Gene3D" id="1.25.10.10">
    <property type="entry name" value="Leucine-rich Repeat Variant"/>
    <property type="match status" value="1"/>
</dbReference>
<feature type="region of interest" description="Disordered" evidence="1">
    <location>
        <begin position="1"/>
        <end position="97"/>
    </location>
</feature>
<dbReference type="GO" id="GO:0019888">
    <property type="term" value="F:protein phosphatase regulator activity"/>
    <property type="evidence" value="ECO:0007669"/>
    <property type="project" value="InterPro"/>
</dbReference>
<protein>
    <submittedName>
        <fullName evidence="2">13627_t:CDS:1</fullName>
    </submittedName>
</protein>
<reference evidence="2" key="1">
    <citation type="submission" date="2021-06" db="EMBL/GenBank/DDBJ databases">
        <authorList>
            <person name="Kallberg Y."/>
            <person name="Tangrot J."/>
            <person name="Rosling A."/>
        </authorList>
    </citation>
    <scope>NUCLEOTIDE SEQUENCE</scope>
    <source>
        <strain evidence="2">IN212</strain>
    </source>
</reference>
<feature type="region of interest" description="Disordered" evidence="1">
    <location>
        <begin position="497"/>
        <end position="516"/>
    </location>
</feature>
<gene>
    <name evidence="2" type="ORF">RFULGI_LOCUS6463</name>
</gene>
<evidence type="ECO:0000313" key="2">
    <source>
        <dbReference type="EMBL" id="CAG8597270.1"/>
    </source>
</evidence>
<dbReference type="SUPFAM" id="SSF48371">
    <property type="entry name" value="ARM repeat"/>
    <property type="match status" value="1"/>
</dbReference>
<dbReference type="GO" id="GO:0007165">
    <property type="term" value="P:signal transduction"/>
    <property type="evidence" value="ECO:0007669"/>
    <property type="project" value="InterPro"/>
</dbReference>
<evidence type="ECO:0000256" key="1">
    <source>
        <dbReference type="SAM" id="MobiDB-lite"/>
    </source>
</evidence>
<proteinExistence type="predicted"/>
<feature type="non-terminal residue" evidence="2">
    <location>
        <position position="516"/>
    </location>
</feature>
<sequence length="516" mass="58217">LRKTGDSNNSNGKPGSSTKPSAKSSGNSTEPTPAIVVINVGEQRGHTSSDSTSPISPANNHKSHSKEDPPKRDPLNRLKGAPKDVIPISKVPRRQRSSRFHASAGLVELEKLPNFNELFLRKLNQCSVIFDFNDASSDLKGKEIKRSTLSELLEYITTNRGVITEPIYSEVVSMFAINLFRTIPPQVNPIGDAFDPEEDEPVLELAWPHLQIVYEFFLRFIESPDFNTNIAKKYIDTQFILHLLELFDSEDPRERDFLKTTLHRIYGKFLNLRAFIRKSINNVFFQFIYETERHNGIAELLEILGSIINGFALPLKTEHKTFLTKVLIPLHKVKSLTLYHPQLAYCVVQFLEKDPSLTEEVNSPKEVMFLNEIEEILDVIEPQEFVKIQVPLFQQIARCVSSPHFQETWHRLERTAAHNAQGLPLPYAIGGPLTSSRTNVASELADNNSDEEPVEPKGDVPEDNDVHGEMQPFEGGGEFNQFRRKSIIPVDESVLSELSRHRSLDEVLNGPPAPDG</sequence>
<dbReference type="EMBL" id="CAJVPZ010008371">
    <property type="protein sequence ID" value="CAG8597270.1"/>
    <property type="molecule type" value="Genomic_DNA"/>
</dbReference>
<feature type="compositionally biased region" description="Polar residues" evidence="1">
    <location>
        <begin position="1"/>
        <end position="31"/>
    </location>
</feature>
<dbReference type="InterPro" id="IPR011989">
    <property type="entry name" value="ARM-like"/>
</dbReference>
<dbReference type="FunFam" id="1.25.10.10:FF:000353">
    <property type="entry name" value="Serine/threonine-protein phosphatase 2A 56 kDa regulatory subunit"/>
    <property type="match status" value="1"/>
</dbReference>
<dbReference type="Pfam" id="PF01603">
    <property type="entry name" value="B56"/>
    <property type="match status" value="1"/>
</dbReference>
<feature type="non-terminal residue" evidence="2">
    <location>
        <position position="1"/>
    </location>
</feature>
<feature type="compositionally biased region" description="Basic and acidic residues" evidence="1">
    <location>
        <begin position="454"/>
        <end position="468"/>
    </location>
</feature>
<keyword evidence="3" id="KW-1185">Reference proteome</keyword>
<comment type="caution">
    <text evidence="2">The sequence shown here is derived from an EMBL/GenBank/DDBJ whole genome shotgun (WGS) entry which is preliminary data.</text>
</comment>
<dbReference type="Proteomes" id="UP000789396">
    <property type="component" value="Unassembled WGS sequence"/>
</dbReference>
<feature type="region of interest" description="Disordered" evidence="1">
    <location>
        <begin position="442"/>
        <end position="480"/>
    </location>
</feature>
<dbReference type="GO" id="GO:0000159">
    <property type="term" value="C:protein phosphatase type 2A complex"/>
    <property type="evidence" value="ECO:0007669"/>
    <property type="project" value="InterPro"/>
</dbReference>
<name>A0A9N9CAZ6_9GLOM</name>
<feature type="compositionally biased region" description="Polar residues" evidence="1">
    <location>
        <begin position="46"/>
        <end position="60"/>
    </location>
</feature>
<dbReference type="PANTHER" id="PTHR10257:SF3">
    <property type="entry name" value="SERINE_THREONINE-PROTEIN PHOSPHATASE 2A 56 KDA REGULATORY SUBUNIT GAMMA ISOFORM"/>
    <property type="match status" value="1"/>
</dbReference>
<feature type="compositionally biased region" description="Basic and acidic residues" evidence="1">
    <location>
        <begin position="65"/>
        <end position="76"/>
    </location>
</feature>
<organism evidence="2 3">
    <name type="scientific">Racocetra fulgida</name>
    <dbReference type="NCBI Taxonomy" id="60492"/>
    <lineage>
        <taxon>Eukaryota</taxon>
        <taxon>Fungi</taxon>
        <taxon>Fungi incertae sedis</taxon>
        <taxon>Mucoromycota</taxon>
        <taxon>Glomeromycotina</taxon>
        <taxon>Glomeromycetes</taxon>
        <taxon>Diversisporales</taxon>
        <taxon>Gigasporaceae</taxon>
        <taxon>Racocetra</taxon>
    </lineage>
</organism>
<evidence type="ECO:0000313" key="3">
    <source>
        <dbReference type="Proteomes" id="UP000789396"/>
    </source>
</evidence>
<dbReference type="PANTHER" id="PTHR10257">
    <property type="entry name" value="SERINE/THREONINE PROTEIN PHOSPHATASE 2A PP2A REGULATORY SUBUNIT B"/>
    <property type="match status" value="1"/>
</dbReference>
<dbReference type="OrthoDB" id="10264446at2759"/>
<dbReference type="AlphaFoldDB" id="A0A9N9CAZ6"/>